<accession>A0A0U1M6Y0</accession>
<evidence type="ECO:0000313" key="3">
    <source>
        <dbReference type="Proteomes" id="UP000054383"/>
    </source>
</evidence>
<feature type="region of interest" description="Disordered" evidence="1">
    <location>
        <begin position="1"/>
        <end position="101"/>
    </location>
</feature>
<evidence type="ECO:0008006" key="4">
    <source>
        <dbReference type="Google" id="ProtNLM"/>
    </source>
</evidence>
<dbReference type="OrthoDB" id="5374349at2759"/>
<protein>
    <recommendedName>
        <fullName evidence="4">RRM domain-containing protein</fullName>
    </recommendedName>
</protein>
<proteinExistence type="predicted"/>
<feature type="region of interest" description="Disordered" evidence="1">
    <location>
        <begin position="255"/>
        <end position="306"/>
    </location>
</feature>
<reference evidence="2 3" key="1">
    <citation type="submission" date="2015-04" db="EMBL/GenBank/DDBJ databases">
        <authorList>
            <person name="Syromyatnikov M.Y."/>
            <person name="Popov V.N."/>
        </authorList>
    </citation>
    <scope>NUCLEOTIDE SEQUENCE [LARGE SCALE GENOMIC DNA]</scope>
    <source>
        <strain evidence="2">WF-38-12</strain>
    </source>
</reference>
<keyword evidence="3" id="KW-1185">Reference proteome</keyword>
<sequence>MQSDQIPSPPPKERLERKKKENQALANQLLSKKSRRASAPGPGIGNKKAPAEKSLASRIGVVKRSASTSSKPKSKPLAATRSAASSSRQSLPGNNRRTREDRMIADIEARNDVQVKSSSVVGKGISIKGTGSGPFVVLARNFAPGTNAADIEAALEPVAGQILGVNIQTFTPYVSAEIACAEKWGAEAIVAQFHGQKADGRVLHLEYKGTGSSSFNAPAASRGSSSYDLFREQANRERIEHRKAEVQDGRFGFDENNKARFGRGGKAGRASNGASHRNHQSNGLYSDEMMVDAPSGPASQRGRKAR</sequence>
<feature type="compositionally biased region" description="Basic and acidic residues" evidence="1">
    <location>
        <begin position="11"/>
        <end position="22"/>
    </location>
</feature>
<dbReference type="AlphaFoldDB" id="A0A0U1M6Y0"/>
<gene>
    <name evidence="2" type="ORF">PISL3812_08441</name>
</gene>
<dbReference type="EMBL" id="CVMT01000009">
    <property type="protein sequence ID" value="CRG91393.1"/>
    <property type="molecule type" value="Genomic_DNA"/>
</dbReference>
<feature type="compositionally biased region" description="Polar residues" evidence="1">
    <location>
        <begin position="272"/>
        <end position="284"/>
    </location>
</feature>
<dbReference type="STRING" id="28573.A0A0U1M6Y0"/>
<organism evidence="2 3">
    <name type="scientific">Talaromyces islandicus</name>
    <name type="common">Penicillium islandicum</name>
    <dbReference type="NCBI Taxonomy" id="28573"/>
    <lineage>
        <taxon>Eukaryota</taxon>
        <taxon>Fungi</taxon>
        <taxon>Dikarya</taxon>
        <taxon>Ascomycota</taxon>
        <taxon>Pezizomycotina</taxon>
        <taxon>Eurotiomycetes</taxon>
        <taxon>Eurotiomycetidae</taxon>
        <taxon>Eurotiales</taxon>
        <taxon>Trichocomaceae</taxon>
        <taxon>Talaromyces</taxon>
        <taxon>Talaromyces sect. Islandici</taxon>
    </lineage>
</organism>
<evidence type="ECO:0000313" key="2">
    <source>
        <dbReference type="EMBL" id="CRG91393.1"/>
    </source>
</evidence>
<dbReference type="OMA" id="VVANFHN"/>
<evidence type="ECO:0000256" key="1">
    <source>
        <dbReference type="SAM" id="MobiDB-lite"/>
    </source>
</evidence>
<feature type="compositionally biased region" description="Low complexity" evidence="1">
    <location>
        <begin position="65"/>
        <end position="88"/>
    </location>
</feature>
<dbReference type="Proteomes" id="UP000054383">
    <property type="component" value="Unassembled WGS sequence"/>
</dbReference>
<name>A0A0U1M6Y0_TALIS</name>